<dbReference type="OMA" id="IICGHCV"/>
<accession>A0A8T2R600</accession>
<dbReference type="PANTHER" id="PTHR22950">
    <property type="entry name" value="AMINO ACID TRANSPORTER"/>
    <property type="match status" value="1"/>
</dbReference>
<feature type="transmembrane region" description="Helical" evidence="6">
    <location>
        <begin position="237"/>
        <end position="261"/>
    </location>
</feature>
<evidence type="ECO:0000313" key="9">
    <source>
        <dbReference type="Proteomes" id="UP000825935"/>
    </source>
</evidence>
<proteinExistence type="predicted"/>
<feature type="transmembrane region" description="Helical" evidence="6">
    <location>
        <begin position="268"/>
        <end position="291"/>
    </location>
</feature>
<evidence type="ECO:0000313" key="8">
    <source>
        <dbReference type="EMBL" id="KAH7291822.1"/>
    </source>
</evidence>
<dbReference type="PANTHER" id="PTHR22950:SF696">
    <property type="entry name" value="AMINO ACID TRANSPORTER TRANSMEMBRANE DOMAIN-CONTAINING PROTEIN"/>
    <property type="match status" value="1"/>
</dbReference>
<evidence type="ECO:0000256" key="3">
    <source>
        <dbReference type="ARBA" id="ARBA00022970"/>
    </source>
</evidence>
<evidence type="ECO:0000256" key="6">
    <source>
        <dbReference type="SAM" id="Phobius"/>
    </source>
</evidence>
<dbReference type="GO" id="GO:0015179">
    <property type="term" value="F:L-amino acid transmembrane transporter activity"/>
    <property type="evidence" value="ECO:0007669"/>
    <property type="project" value="TreeGrafter"/>
</dbReference>
<feature type="transmembrane region" description="Helical" evidence="6">
    <location>
        <begin position="454"/>
        <end position="476"/>
    </location>
</feature>
<feature type="transmembrane region" description="Helical" evidence="6">
    <location>
        <begin position="157"/>
        <end position="179"/>
    </location>
</feature>
<dbReference type="OrthoDB" id="655540at2759"/>
<dbReference type="GO" id="GO:0005774">
    <property type="term" value="C:vacuolar membrane"/>
    <property type="evidence" value="ECO:0007669"/>
    <property type="project" value="TreeGrafter"/>
</dbReference>
<feature type="transmembrane region" description="Helical" evidence="6">
    <location>
        <begin position="427"/>
        <end position="448"/>
    </location>
</feature>
<dbReference type="AlphaFoldDB" id="A0A8T2R600"/>
<evidence type="ECO:0000256" key="1">
    <source>
        <dbReference type="ARBA" id="ARBA00004141"/>
    </source>
</evidence>
<sequence length="522" mass="56836">MDGVVVIPVEQRECNGPQSTCPFVSIDSDMVQAKASVSQALQDVKAVGCDKEGKRDSFWKKLLSRVRRRKMESAAVERVNVEVDIKPKSLEVEATQLQEQCRVGPLMVVDPEAEVLSKPADALAATSSFSQGVFNCTSLLLGLGLLSSSYAVAQTGWLGAVLCVAFAAANAYAAHLLAACQRKLGCRSYQDIARASVGRFSCFIIQVLFYLQVTGTVLGYCISIADNLNQLFPTAAFSLPALSFRDILLLIACIVVLPTVWMRDLSGLAFTSIWSVAAAVLLVIVVLISAGVDHIGFHHTIPIANVNGAPIAAGLYAFAFSGTTCFPNVYRSMKDPSRFTQVLMWSFGITTFFIFVLGLAGAYMFGKATASQITLSMPDHRITTKIVLWATVLTPLLKFALVLAPVSEAMDTKLNHRFHDRSEKVKTVIRTSARSGLMAFIVIVAITLPYFNYVIALIGSFVAIGICLLFPFYFYVKLCRENLTYYSIGIILFTTIFASIAAVCGTIISFRGLIDSKRQHKS</sequence>
<feature type="transmembrane region" description="Helical" evidence="6">
    <location>
        <begin position="342"/>
        <end position="366"/>
    </location>
</feature>
<name>A0A8T2R600_CERRI</name>
<comment type="subcellular location">
    <subcellularLocation>
        <location evidence="1">Membrane</location>
        <topology evidence="1">Multi-pass membrane protein</topology>
    </subcellularLocation>
</comment>
<keyword evidence="9" id="KW-1185">Reference proteome</keyword>
<evidence type="ECO:0000256" key="5">
    <source>
        <dbReference type="ARBA" id="ARBA00023136"/>
    </source>
</evidence>
<keyword evidence="3" id="KW-0813">Transport</keyword>
<feature type="transmembrane region" description="Helical" evidence="6">
    <location>
        <begin position="386"/>
        <end position="406"/>
    </location>
</feature>
<dbReference type="Pfam" id="PF01490">
    <property type="entry name" value="Aa_trans"/>
    <property type="match status" value="1"/>
</dbReference>
<keyword evidence="4 6" id="KW-1133">Transmembrane helix</keyword>
<feature type="transmembrane region" description="Helical" evidence="6">
    <location>
        <begin position="483"/>
        <end position="508"/>
    </location>
</feature>
<dbReference type="Gene3D" id="1.20.1740.10">
    <property type="entry name" value="Amino acid/polyamine transporter I"/>
    <property type="match status" value="1"/>
</dbReference>
<feature type="transmembrane region" description="Helical" evidence="6">
    <location>
        <begin position="200"/>
        <end position="225"/>
    </location>
</feature>
<protein>
    <recommendedName>
        <fullName evidence="7">Amino acid transporter transmembrane domain-containing protein</fullName>
    </recommendedName>
</protein>
<evidence type="ECO:0000256" key="2">
    <source>
        <dbReference type="ARBA" id="ARBA00022692"/>
    </source>
</evidence>
<gene>
    <name evidence="8" type="ORF">KP509_29G037000</name>
</gene>
<evidence type="ECO:0000256" key="4">
    <source>
        <dbReference type="ARBA" id="ARBA00022989"/>
    </source>
</evidence>
<keyword evidence="3" id="KW-0029">Amino-acid transport</keyword>
<keyword evidence="2 6" id="KW-0812">Transmembrane</keyword>
<dbReference type="Proteomes" id="UP000825935">
    <property type="component" value="Chromosome 29"/>
</dbReference>
<keyword evidence="5 6" id="KW-0472">Membrane</keyword>
<evidence type="ECO:0000259" key="7">
    <source>
        <dbReference type="Pfam" id="PF01490"/>
    </source>
</evidence>
<organism evidence="8 9">
    <name type="scientific">Ceratopteris richardii</name>
    <name type="common">Triangle waterfern</name>
    <dbReference type="NCBI Taxonomy" id="49495"/>
    <lineage>
        <taxon>Eukaryota</taxon>
        <taxon>Viridiplantae</taxon>
        <taxon>Streptophyta</taxon>
        <taxon>Embryophyta</taxon>
        <taxon>Tracheophyta</taxon>
        <taxon>Polypodiopsida</taxon>
        <taxon>Polypodiidae</taxon>
        <taxon>Polypodiales</taxon>
        <taxon>Pteridineae</taxon>
        <taxon>Pteridaceae</taxon>
        <taxon>Parkerioideae</taxon>
        <taxon>Ceratopteris</taxon>
    </lineage>
</organism>
<dbReference type="InterPro" id="IPR013057">
    <property type="entry name" value="AA_transpt_TM"/>
</dbReference>
<comment type="caution">
    <text evidence="8">The sequence shown here is derived from an EMBL/GenBank/DDBJ whole genome shotgun (WGS) entry which is preliminary data.</text>
</comment>
<feature type="transmembrane region" description="Helical" evidence="6">
    <location>
        <begin position="311"/>
        <end position="330"/>
    </location>
</feature>
<feature type="domain" description="Amino acid transporter transmembrane" evidence="7">
    <location>
        <begin position="126"/>
        <end position="513"/>
    </location>
</feature>
<reference evidence="8" key="1">
    <citation type="submission" date="2021-08" db="EMBL/GenBank/DDBJ databases">
        <title>WGS assembly of Ceratopteris richardii.</title>
        <authorList>
            <person name="Marchant D.B."/>
            <person name="Chen G."/>
            <person name="Jenkins J."/>
            <person name="Shu S."/>
            <person name="Leebens-Mack J."/>
            <person name="Grimwood J."/>
            <person name="Schmutz J."/>
            <person name="Soltis P."/>
            <person name="Soltis D."/>
            <person name="Chen Z.-H."/>
        </authorList>
    </citation>
    <scope>NUCLEOTIDE SEQUENCE</scope>
    <source>
        <strain evidence="8">Whitten #5841</strain>
        <tissue evidence="8">Leaf</tissue>
    </source>
</reference>
<dbReference type="EMBL" id="CM035434">
    <property type="protein sequence ID" value="KAH7291822.1"/>
    <property type="molecule type" value="Genomic_DNA"/>
</dbReference>